<feature type="region of interest" description="Disordered" evidence="1">
    <location>
        <begin position="1"/>
        <end position="48"/>
    </location>
</feature>
<organism evidence="2 3">
    <name type="scientific">Methylobrevis pamukkalensis</name>
    <dbReference type="NCBI Taxonomy" id="1439726"/>
    <lineage>
        <taxon>Bacteria</taxon>
        <taxon>Pseudomonadati</taxon>
        <taxon>Pseudomonadota</taxon>
        <taxon>Alphaproteobacteria</taxon>
        <taxon>Hyphomicrobiales</taxon>
        <taxon>Pleomorphomonadaceae</taxon>
        <taxon>Methylobrevis</taxon>
    </lineage>
</organism>
<evidence type="ECO:0000313" key="3">
    <source>
        <dbReference type="Proteomes" id="UP000094622"/>
    </source>
</evidence>
<proteinExistence type="predicted"/>
<gene>
    <name evidence="2" type="ORF">A6302_00166</name>
</gene>
<keyword evidence="3" id="KW-1185">Reference proteome</keyword>
<comment type="caution">
    <text evidence="2">The sequence shown here is derived from an EMBL/GenBank/DDBJ whole genome shotgun (WGS) entry which is preliminary data.</text>
</comment>
<name>A0A1E3H7X7_9HYPH</name>
<sequence length="154" mass="16100">MRASRASPDAKIPRTVKTAKAAPSAGTSQTIPTAKPKRVSTAATAGASSEAMIKRLRSTLARQIERVEAHFSEAIVIDEKGARTLSTLTKTLENLIDLETTARRACDDDARREDAAAGASRADDDRFRDALAARLVAMLGPGGDPPASGDAGPC</sequence>
<reference evidence="2 3" key="1">
    <citation type="submission" date="2016-07" db="EMBL/GenBank/DDBJ databases">
        <title>Draft Genome Sequence of Methylobrevis pamukkalensis PK2.</title>
        <authorList>
            <person name="Vasilenko O.V."/>
            <person name="Doronina N.V."/>
            <person name="Shmareva M.N."/>
            <person name="Tarlachkov S.V."/>
            <person name="Mustakhimov I."/>
            <person name="Trotsenko Y.A."/>
        </authorList>
    </citation>
    <scope>NUCLEOTIDE SEQUENCE [LARGE SCALE GENOMIC DNA]</scope>
    <source>
        <strain evidence="2 3">PK2</strain>
    </source>
</reference>
<evidence type="ECO:0000313" key="2">
    <source>
        <dbReference type="EMBL" id="ODN72420.1"/>
    </source>
</evidence>
<dbReference type="Proteomes" id="UP000094622">
    <property type="component" value="Unassembled WGS sequence"/>
</dbReference>
<dbReference type="EMBL" id="MCRJ01000002">
    <property type="protein sequence ID" value="ODN72420.1"/>
    <property type="molecule type" value="Genomic_DNA"/>
</dbReference>
<accession>A0A1E3H7X7</accession>
<evidence type="ECO:0000256" key="1">
    <source>
        <dbReference type="SAM" id="MobiDB-lite"/>
    </source>
</evidence>
<protein>
    <submittedName>
        <fullName evidence="2">Uncharacterized protein</fullName>
    </submittedName>
</protein>
<dbReference type="AlphaFoldDB" id="A0A1E3H7X7"/>